<sequence>MDVILIDAVLEASGTADFTGWPVAEPASDRILALSGQMTPAEVGAAMAVIFRYGDIPTEPISDLHHLLDRHLVEAEALVAPGGLRVRDTTTNAEILPGCCCGLENWREWRNVLYKKDIWLGHDPGTDLEYIVGAVRLRQESYAHSLTSPTQVEIQLDDLPALLATAHLRLQGFLSLVHKWASEATPRAADRLVTVLDENFEINGPLALG</sequence>
<evidence type="ECO:0000313" key="2">
    <source>
        <dbReference type="EMBL" id="MBB4944002.1"/>
    </source>
</evidence>
<reference evidence="3 4" key="1">
    <citation type="submission" date="2020-08" db="EMBL/GenBank/DDBJ databases">
        <title>Sequencing the genomes of 1000 actinobacteria strains.</title>
        <authorList>
            <person name="Klenk H.-P."/>
        </authorList>
    </citation>
    <scope>NUCLEOTIDE SEQUENCE [LARGE SCALE GENOMIC DNA]</scope>
    <source>
        <strain evidence="3 4">DSM 43023</strain>
    </source>
</reference>
<comment type="caution">
    <text evidence="3">The sequence shown here is derived from an EMBL/GenBank/DDBJ whole genome shotgun (WGS) entry which is preliminary data.</text>
</comment>
<name>A0A7W7S5X8_9ACTN</name>
<keyword evidence="4" id="KW-1185">Reference proteome</keyword>
<dbReference type="EMBL" id="JACHJU010000006">
    <property type="protein sequence ID" value="MBB4944002.1"/>
    <property type="molecule type" value="Genomic_DNA"/>
</dbReference>
<proteinExistence type="predicted"/>
<evidence type="ECO:0000313" key="1">
    <source>
        <dbReference type="EMBL" id="MBB4938418.1"/>
    </source>
</evidence>
<dbReference type="Proteomes" id="UP000534286">
    <property type="component" value="Unassembled WGS sequence"/>
</dbReference>
<protein>
    <submittedName>
        <fullName evidence="3">Uncharacterized protein</fullName>
    </submittedName>
</protein>
<dbReference type="RefSeq" id="WP_376773312.1">
    <property type="nucleotide sequence ID" value="NZ_JACHJU010000001.1"/>
</dbReference>
<accession>A0A7W7S5X8</accession>
<dbReference type="AlphaFoldDB" id="A0A7W7S5X8"/>
<dbReference type="EMBL" id="JACHJU010000008">
    <property type="protein sequence ID" value="MBB4944297.1"/>
    <property type="molecule type" value="Genomic_DNA"/>
</dbReference>
<evidence type="ECO:0000313" key="3">
    <source>
        <dbReference type="EMBL" id="MBB4944297.1"/>
    </source>
</evidence>
<gene>
    <name evidence="1" type="ORF">FHR32_002723</name>
    <name evidence="2" type="ORF">FHR32_008403</name>
    <name evidence="3" type="ORF">FHR32_008703</name>
</gene>
<dbReference type="EMBL" id="JACHJU010000001">
    <property type="protein sequence ID" value="MBB4938418.1"/>
    <property type="molecule type" value="Genomic_DNA"/>
</dbReference>
<organism evidence="3 4">
    <name type="scientific">Streptosporangium album</name>
    <dbReference type="NCBI Taxonomy" id="47479"/>
    <lineage>
        <taxon>Bacteria</taxon>
        <taxon>Bacillati</taxon>
        <taxon>Actinomycetota</taxon>
        <taxon>Actinomycetes</taxon>
        <taxon>Streptosporangiales</taxon>
        <taxon>Streptosporangiaceae</taxon>
        <taxon>Streptosporangium</taxon>
    </lineage>
</organism>
<evidence type="ECO:0000313" key="4">
    <source>
        <dbReference type="Proteomes" id="UP000534286"/>
    </source>
</evidence>